<dbReference type="RefSeq" id="WP_017452677.1">
    <property type="nucleotide sequence ID" value="NZ_CP008956.1"/>
</dbReference>
<dbReference type="AlphaFoldDB" id="A0A6M3ZJ56"/>
<dbReference type="Proteomes" id="UP000501648">
    <property type="component" value="Chromosome"/>
</dbReference>
<gene>
    <name evidence="1" type="ORF">C798_00375</name>
</gene>
<reference evidence="1 2" key="1">
    <citation type="journal article" date="2012" name="J. Bacteriol.">
        <title>Genome sequence of the pathogenic Herbaspirillum seropedicae strain Os34, isolated from rice roots.</title>
        <authorList>
            <person name="Ye W."/>
            <person name="Ye S."/>
            <person name="Liu J."/>
            <person name="Chang S."/>
            <person name="Chen M."/>
            <person name="Zhu B."/>
            <person name="Guo L."/>
            <person name="An Q."/>
        </authorList>
    </citation>
    <scope>NUCLEOTIDE SEQUENCE [LARGE SCALE GENOMIC DNA]</scope>
    <source>
        <strain evidence="1 2">Os34</strain>
    </source>
</reference>
<evidence type="ECO:0000313" key="1">
    <source>
        <dbReference type="EMBL" id="QJP98737.1"/>
    </source>
</evidence>
<name>A0A6M3ZJ56_9BURK</name>
<accession>A0A6M3ZJ56</accession>
<dbReference type="EMBL" id="CP008956">
    <property type="protein sequence ID" value="QJP98737.1"/>
    <property type="molecule type" value="Genomic_DNA"/>
</dbReference>
<organism evidence="1 2">
    <name type="scientific">Herbaspirillum rubrisubalbicans Os34</name>
    <dbReference type="NCBI Taxonomy" id="1235827"/>
    <lineage>
        <taxon>Bacteria</taxon>
        <taxon>Pseudomonadati</taxon>
        <taxon>Pseudomonadota</taxon>
        <taxon>Betaproteobacteria</taxon>
        <taxon>Burkholderiales</taxon>
        <taxon>Oxalobacteraceae</taxon>
        <taxon>Herbaspirillum</taxon>
    </lineage>
</organism>
<sequence>MPQQMPLRSLLAEISALTLHVQQLSRMAGEASALIDNSQMPAPIDPVSLQQAQQDAADHADDLDQTAHQVQWVELEEAIMRIFDQTFGPRLDTLERQMSMSLIAEIGPAAFVQKVLWGEEISDIALTIALERMLPALEQLVEVHPRAFLHQANSVLGRFKSN</sequence>
<evidence type="ECO:0000313" key="2">
    <source>
        <dbReference type="Proteomes" id="UP000501648"/>
    </source>
</evidence>
<protein>
    <submittedName>
        <fullName evidence="1">Uncharacterized protein</fullName>
    </submittedName>
</protein>
<proteinExistence type="predicted"/>